<dbReference type="EMBL" id="BSXW01000230">
    <property type="protein sequence ID" value="GMF15768.1"/>
    <property type="molecule type" value="Genomic_DNA"/>
</dbReference>
<keyword evidence="2" id="KW-0732">Signal</keyword>
<dbReference type="OrthoDB" id="3936150at2759"/>
<feature type="signal peptide" evidence="2">
    <location>
        <begin position="1"/>
        <end position="24"/>
    </location>
</feature>
<keyword evidence="4" id="KW-1185">Reference proteome</keyword>
<evidence type="ECO:0000313" key="3">
    <source>
        <dbReference type="EMBL" id="GMF15768.1"/>
    </source>
</evidence>
<evidence type="ECO:0000256" key="1">
    <source>
        <dbReference type="SAM" id="MobiDB-lite"/>
    </source>
</evidence>
<feature type="region of interest" description="Disordered" evidence="1">
    <location>
        <begin position="37"/>
        <end position="111"/>
    </location>
</feature>
<organism evidence="3 4">
    <name type="scientific">Phytophthora lilii</name>
    <dbReference type="NCBI Taxonomy" id="2077276"/>
    <lineage>
        <taxon>Eukaryota</taxon>
        <taxon>Sar</taxon>
        <taxon>Stramenopiles</taxon>
        <taxon>Oomycota</taxon>
        <taxon>Peronosporomycetes</taxon>
        <taxon>Peronosporales</taxon>
        <taxon>Peronosporaceae</taxon>
        <taxon>Phytophthora</taxon>
    </lineage>
</organism>
<feature type="chain" id="PRO_5040786584" evidence="2">
    <location>
        <begin position="25"/>
        <end position="111"/>
    </location>
</feature>
<reference evidence="3" key="1">
    <citation type="submission" date="2023-04" db="EMBL/GenBank/DDBJ databases">
        <title>Phytophthora lilii NBRC 32176.</title>
        <authorList>
            <person name="Ichikawa N."/>
            <person name="Sato H."/>
            <person name="Tonouchi N."/>
        </authorList>
    </citation>
    <scope>NUCLEOTIDE SEQUENCE</scope>
    <source>
        <strain evidence="3">NBRC 32176</strain>
    </source>
</reference>
<evidence type="ECO:0000313" key="4">
    <source>
        <dbReference type="Proteomes" id="UP001165083"/>
    </source>
</evidence>
<comment type="caution">
    <text evidence="3">The sequence shown here is derived from an EMBL/GenBank/DDBJ whole genome shotgun (WGS) entry which is preliminary data.</text>
</comment>
<gene>
    <name evidence="3" type="ORF">Plil01_000548700</name>
</gene>
<name>A0A9W6TK61_9STRA</name>
<protein>
    <submittedName>
        <fullName evidence="3">Unnamed protein product</fullName>
    </submittedName>
</protein>
<dbReference type="Proteomes" id="UP001165083">
    <property type="component" value="Unassembled WGS sequence"/>
</dbReference>
<evidence type="ECO:0000256" key="2">
    <source>
        <dbReference type="SAM" id="SignalP"/>
    </source>
</evidence>
<proteinExistence type="predicted"/>
<sequence length="111" mass="12051">MGPPPHLEALLLVTTTVMVSGGVASRWIAHGGDDDIDAISKSDSSEDVEADPEGSPSLRVRDDEGEHAGLIRHDVLLHEKKHLPKRDTSDSVQMDKQLVQRAPAERPNLSD</sequence>
<feature type="compositionally biased region" description="Basic and acidic residues" evidence="1">
    <location>
        <begin position="59"/>
        <end position="78"/>
    </location>
</feature>
<dbReference type="AlphaFoldDB" id="A0A9W6TK61"/>
<accession>A0A9W6TK61</accession>